<evidence type="ECO:0000256" key="4">
    <source>
        <dbReference type="ARBA" id="ARBA00018052"/>
    </source>
</evidence>
<comment type="catalytic activity">
    <reaction evidence="8 9">
        <text>(2S,6S)-2,6-diaminopimelate + 2-oxoglutarate = (S)-2,3,4,5-tetrahydrodipicolinate + L-glutamate + H2O + H(+)</text>
        <dbReference type="Rhea" id="RHEA:23988"/>
        <dbReference type="ChEBI" id="CHEBI:15377"/>
        <dbReference type="ChEBI" id="CHEBI:15378"/>
        <dbReference type="ChEBI" id="CHEBI:16810"/>
        <dbReference type="ChEBI" id="CHEBI:16845"/>
        <dbReference type="ChEBI" id="CHEBI:29985"/>
        <dbReference type="ChEBI" id="CHEBI:57609"/>
        <dbReference type="EC" id="2.6.1.83"/>
    </reaction>
</comment>
<comment type="cofactor">
    <cofactor evidence="1 9">
        <name>pyridoxal 5'-phosphate</name>
        <dbReference type="ChEBI" id="CHEBI:597326"/>
    </cofactor>
</comment>
<dbReference type="GO" id="GO:0010285">
    <property type="term" value="F:L,L-diaminopimelate aminotransferase activity"/>
    <property type="evidence" value="ECO:0007669"/>
    <property type="project" value="UniProtKB-UniRule"/>
</dbReference>
<feature type="modified residue" description="N6-(pyridoxal phosphate)lysine" evidence="9">
    <location>
        <position position="250"/>
    </location>
</feature>
<feature type="binding site" evidence="9">
    <location>
        <position position="72"/>
    </location>
    <ligand>
        <name>pyridoxal 5'-phosphate</name>
        <dbReference type="ChEBI" id="CHEBI:597326"/>
    </ligand>
</feature>
<dbReference type="Gene3D" id="3.40.640.10">
    <property type="entry name" value="Type I PLP-dependent aspartate aminotransferase-like (Major domain)"/>
    <property type="match status" value="1"/>
</dbReference>
<evidence type="ECO:0000256" key="3">
    <source>
        <dbReference type="ARBA" id="ARBA00013138"/>
    </source>
</evidence>
<feature type="binding site" evidence="9">
    <location>
        <position position="384"/>
    </location>
    <ligand>
        <name>substrate</name>
    </ligand>
</feature>
<evidence type="ECO:0000256" key="9">
    <source>
        <dbReference type="HAMAP-Rule" id="MF_01642"/>
    </source>
</evidence>
<gene>
    <name evidence="9" type="primary">dapL</name>
    <name evidence="11" type="ORF">D1639_05050</name>
</gene>
<feature type="binding site" evidence="9">
    <location>
        <position position="288"/>
    </location>
    <ligand>
        <name>substrate</name>
    </ligand>
</feature>
<feature type="binding site" evidence="9">
    <location>
        <position position="15"/>
    </location>
    <ligand>
        <name>substrate</name>
    </ligand>
</feature>
<dbReference type="InterPro" id="IPR015422">
    <property type="entry name" value="PyrdxlP-dep_Trfase_small"/>
</dbReference>
<proteinExistence type="inferred from homology"/>
<reference evidence="11" key="1">
    <citation type="submission" date="2018-08" db="EMBL/GenBank/DDBJ databases">
        <title>Murine metabolic-syndrome-specific gut microbial biobank.</title>
        <authorList>
            <person name="Liu C."/>
        </authorList>
    </citation>
    <scope>NUCLEOTIDE SEQUENCE [LARGE SCALE GENOMIC DNA]</scope>
    <source>
        <strain evidence="11">Z82</strain>
    </source>
</reference>
<dbReference type="CDD" id="cd00609">
    <property type="entry name" value="AAT_like"/>
    <property type="match status" value="1"/>
</dbReference>
<evidence type="ECO:0000256" key="6">
    <source>
        <dbReference type="ARBA" id="ARBA00022679"/>
    </source>
</evidence>
<comment type="caution">
    <text evidence="11">The sequence shown here is derived from an EMBL/GenBank/DDBJ whole genome shotgun (WGS) entry which is preliminary data.</text>
</comment>
<dbReference type="GO" id="GO:0030170">
    <property type="term" value="F:pyridoxal phosphate binding"/>
    <property type="evidence" value="ECO:0007669"/>
    <property type="project" value="UniProtKB-UniRule"/>
</dbReference>
<feature type="binding site" evidence="9">
    <location>
        <position position="188"/>
    </location>
    <ligand>
        <name>pyridoxal 5'-phosphate</name>
        <dbReference type="ChEBI" id="CHEBI:597326"/>
    </ligand>
</feature>
<dbReference type="InterPro" id="IPR015424">
    <property type="entry name" value="PyrdxlP-dep_Trfase"/>
</dbReference>
<evidence type="ECO:0000256" key="7">
    <source>
        <dbReference type="ARBA" id="ARBA00022898"/>
    </source>
</evidence>
<dbReference type="EC" id="2.6.1.83" evidence="3 9"/>
<feature type="binding site" evidence="9">
    <location>
        <position position="258"/>
    </location>
    <ligand>
        <name>pyridoxal 5'-phosphate</name>
        <dbReference type="ChEBI" id="CHEBI:597326"/>
    </ligand>
</feature>
<dbReference type="InterPro" id="IPR004839">
    <property type="entry name" value="Aminotransferase_I/II_large"/>
</dbReference>
<feature type="binding site" evidence="9">
    <location>
        <position position="109"/>
    </location>
    <ligand>
        <name>substrate</name>
    </ligand>
</feature>
<evidence type="ECO:0000259" key="10">
    <source>
        <dbReference type="Pfam" id="PF00155"/>
    </source>
</evidence>
<feature type="binding site" evidence="9">
    <location>
        <position position="42"/>
    </location>
    <ligand>
        <name>substrate</name>
    </ligand>
</feature>
<dbReference type="InterPro" id="IPR015421">
    <property type="entry name" value="PyrdxlP-dep_Trfase_major"/>
</dbReference>
<dbReference type="HAMAP" id="MF_01642">
    <property type="entry name" value="DapL_aminotrans_1"/>
    <property type="match status" value="1"/>
</dbReference>
<feature type="binding site" evidence="9">
    <location>
        <position position="132"/>
    </location>
    <ligand>
        <name>pyridoxal 5'-phosphate</name>
        <dbReference type="ChEBI" id="CHEBI:597326"/>
    </ligand>
</feature>
<evidence type="ECO:0000256" key="2">
    <source>
        <dbReference type="ARBA" id="ARBA00004982"/>
    </source>
</evidence>
<feature type="binding site" evidence="9">
    <location>
        <position position="288"/>
    </location>
    <ligand>
        <name>pyridoxal 5'-phosphate</name>
        <dbReference type="ChEBI" id="CHEBI:597326"/>
    </ligand>
</feature>
<evidence type="ECO:0000256" key="8">
    <source>
        <dbReference type="ARBA" id="ARBA00051934"/>
    </source>
</evidence>
<comment type="pathway">
    <text evidence="2 9">Amino-acid biosynthesis; L-lysine biosynthesis via DAP pathway; LL-2,6-diaminopimelate from (S)-tetrahydrodipicolinate (aminotransferase route): step 1/1.</text>
</comment>
<sequence length="407" mass="44564">MVQINENYQKLPGSYLFADIARRTAAYQEAHPDAKLIRMGIGDVTRPLAPAVVEAMHKAVDDLAAAETFHGYGPEQGYDFLRNAIVERDFKARGMDIEADEVFISDGAKSDCGNIGDLFGADNVVAVCDPVYPVYVDTNAMAGRAGDYDDQAQGWTKLVYMPTTADNGFCPALPQVPVDIIYLCSPNNPTGTALTFDQLKAWVDYANSQGAVIMFDAAYERFIAEDDVPHSIYEIPGAKECAIEFRSFSKTAGFTGARCGYTVVPKALVRGGQSLHDMWNRRQTTKFNGASYVIQRGAAAVYTPEGERQVEETLDYYRRNARVLKEGLSEAGLEVYGGVNSPYVWCKTPEGVGSWEFFQRLLEEANVITTPGAGFGPAGEGYIRFTAFGDAEATEEAVERIKAMLRG</sequence>
<keyword evidence="7 9" id="KW-0663">Pyridoxal phosphate</keyword>
<dbReference type="SUPFAM" id="SSF53383">
    <property type="entry name" value="PLP-dependent transferases"/>
    <property type="match status" value="1"/>
</dbReference>
<comment type="subunit">
    <text evidence="9">Homodimer.</text>
</comment>
<comment type="function">
    <text evidence="9">Involved in the synthesis of meso-diaminopimelate (m-DAP or DL-DAP), required for both lysine and peptidoglycan biosynthesis. Catalyzes the direct conversion of tetrahydrodipicolinate to LL-diaminopimelate.</text>
</comment>
<accession>A0A7C9NCC7</accession>
<dbReference type="Pfam" id="PF00155">
    <property type="entry name" value="Aminotran_1_2"/>
    <property type="match status" value="1"/>
</dbReference>
<evidence type="ECO:0000256" key="5">
    <source>
        <dbReference type="ARBA" id="ARBA00022576"/>
    </source>
</evidence>
<keyword evidence="5 9" id="KW-0032">Aminotransferase</keyword>
<feature type="binding site" evidence="9">
    <location>
        <begin position="247"/>
        <end position="249"/>
    </location>
    <ligand>
        <name>pyridoxal 5'-phosphate</name>
        <dbReference type="ChEBI" id="CHEBI:597326"/>
    </ligand>
</feature>
<dbReference type="UniPathway" id="UPA00034">
    <property type="reaction ID" value="UER00466"/>
</dbReference>
<keyword evidence="6 9" id="KW-0808">Transferase</keyword>
<feature type="binding site" evidence="9">
    <location>
        <begin position="108"/>
        <end position="109"/>
    </location>
    <ligand>
        <name>pyridoxal 5'-phosphate</name>
        <dbReference type="ChEBI" id="CHEBI:597326"/>
    </ligand>
</feature>
<feature type="binding site" evidence="9">
    <location>
        <position position="188"/>
    </location>
    <ligand>
        <name>substrate</name>
    </ligand>
</feature>
<name>A0A7C9NCC7_9BACT</name>
<feature type="binding site" evidence="9">
    <location>
        <position position="219"/>
    </location>
    <ligand>
        <name>pyridoxal 5'-phosphate</name>
        <dbReference type="ChEBI" id="CHEBI:597326"/>
    </ligand>
</feature>
<dbReference type="GO" id="GO:0033362">
    <property type="term" value="P:lysine biosynthetic process via diaminopimelate, diaminopimelate-aminotransferase pathway"/>
    <property type="evidence" value="ECO:0007669"/>
    <property type="project" value="UniProtKB-UniRule"/>
</dbReference>
<feature type="binding site" evidence="9">
    <location>
        <position position="132"/>
    </location>
    <ligand>
        <name>substrate</name>
    </ligand>
</feature>
<feature type="domain" description="Aminotransferase class I/classII large" evidence="10">
    <location>
        <begin position="35"/>
        <end position="401"/>
    </location>
</feature>
<dbReference type="NCBIfam" id="TIGR03542">
    <property type="entry name" value="DAPAT_plant"/>
    <property type="match status" value="1"/>
</dbReference>
<dbReference type="InterPro" id="IPR019942">
    <property type="entry name" value="DapL/ALD1"/>
</dbReference>
<dbReference type="Gene3D" id="3.90.1150.10">
    <property type="entry name" value="Aspartate Aminotransferase, domain 1"/>
    <property type="match status" value="1"/>
</dbReference>
<organism evidence="11">
    <name type="scientific">Muribaculaceae bacterium Z82</name>
    <dbReference type="NCBI Taxonomy" id="2304548"/>
    <lineage>
        <taxon>Bacteria</taxon>
        <taxon>Pseudomonadati</taxon>
        <taxon>Bacteroidota</taxon>
        <taxon>Bacteroidia</taxon>
        <taxon>Bacteroidales</taxon>
        <taxon>Muribaculaceae</taxon>
    </lineage>
</organism>
<dbReference type="FunFam" id="3.40.640.10:FF:000099">
    <property type="entry name" value="LL-diaminopimelate aminotransferase, chloroplastic"/>
    <property type="match status" value="1"/>
</dbReference>
<dbReference type="AlphaFoldDB" id="A0A7C9NCC7"/>
<evidence type="ECO:0000313" key="11">
    <source>
        <dbReference type="EMBL" id="NBI34408.1"/>
    </source>
</evidence>
<comment type="similarity">
    <text evidence="9">Belongs to the class-I pyridoxal-phosphate-dependent aminotransferase family. LL-diaminopimelate aminotransferase subfamily.</text>
</comment>
<protein>
    <recommendedName>
        <fullName evidence="4 9">LL-diaminopimelate aminotransferase</fullName>
        <shortName evidence="9">DAP-AT</shortName>
        <shortName evidence="9">DAP-aminotransferase</shortName>
        <shortName evidence="9">LL-DAP-aminotransferase</shortName>
        <ecNumber evidence="3 9">2.6.1.83</ecNumber>
    </recommendedName>
</protein>
<evidence type="ECO:0000256" key="1">
    <source>
        <dbReference type="ARBA" id="ARBA00001933"/>
    </source>
</evidence>
<dbReference type="PANTHER" id="PTHR43144">
    <property type="entry name" value="AMINOTRANSFERASE"/>
    <property type="match status" value="1"/>
</dbReference>
<dbReference type="EMBL" id="QWKH01000026">
    <property type="protein sequence ID" value="NBI34408.1"/>
    <property type="molecule type" value="Genomic_DNA"/>
</dbReference>